<protein>
    <submittedName>
        <fullName evidence="2">Uncharacterized protein</fullName>
    </submittedName>
</protein>
<sequence length="448" mass="49447">MTTPKKTGEGSKSVQQSAGTTASHSSSKPPPTTEPRILSITPPPANAPVFQQGHLSQAELFTIPDIAVKHPGSRINAVECVNWNKRKIFNYMETITTSRQKGMSRETFHSVGLVYRTLIHPYLNMLDMEHLPVRMYKGQLSPIPFTLKYGKTINCHSIYCAILAILSQLVLPPSIDWSNHHLVLWAKYAVAMASNWLYVFAGQRAPRVANVTIGVTESGTVVVMFGSTKAFGSYGVEDPLPGYASGIKYQWTEKRELELRTSVGEGVRILGPRPLYSEFVEIPPAFKRGYSSPTSTNKAAVKVISEERAKKRAQDARSIFTERCNRCLKRTVKEGDINTYEVQQSIGDCAETVPLQVAAQTCSGLLLSFSAEVNDVRELVNTASGPVDYSRVKIKDGCCNCAWLFTYVETKEGMVVAHRSQILSGLGLDERWKLGATRATQPGAIKLE</sequence>
<evidence type="ECO:0000313" key="3">
    <source>
        <dbReference type="Proteomes" id="UP000275078"/>
    </source>
</evidence>
<proteinExistence type="predicted"/>
<dbReference type="AlphaFoldDB" id="A0A3N4IAG6"/>
<evidence type="ECO:0000256" key="1">
    <source>
        <dbReference type="SAM" id="MobiDB-lite"/>
    </source>
</evidence>
<evidence type="ECO:0000313" key="2">
    <source>
        <dbReference type="EMBL" id="RPA81668.1"/>
    </source>
</evidence>
<dbReference type="EMBL" id="ML119677">
    <property type="protein sequence ID" value="RPA81668.1"/>
    <property type="molecule type" value="Genomic_DNA"/>
</dbReference>
<keyword evidence="3" id="KW-1185">Reference proteome</keyword>
<name>A0A3N4IAG6_ASCIM</name>
<feature type="compositionally biased region" description="Polar residues" evidence="1">
    <location>
        <begin position="1"/>
        <end position="27"/>
    </location>
</feature>
<gene>
    <name evidence="2" type="ORF">BJ508DRAFT_326130</name>
</gene>
<accession>A0A3N4IAG6</accession>
<organism evidence="2 3">
    <name type="scientific">Ascobolus immersus RN42</name>
    <dbReference type="NCBI Taxonomy" id="1160509"/>
    <lineage>
        <taxon>Eukaryota</taxon>
        <taxon>Fungi</taxon>
        <taxon>Dikarya</taxon>
        <taxon>Ascomycota</taxon>
        <taxon>Pezizomycotina</taxon>
        <taxon>Pezizomycetes</taxon>
        <taxon>Pezizales</taxon>
        <taxon>Ascobolaceae</taxon>
        <taxon>Ascobolus</taxon>
    </lineage>
</organism>
<reference evidence="2 3" key="1">
    <citation type="journal article" date="2018" name="Nat. Ecol. Evol.">
        <title>Pezizomycetes genomes reveal the molecular basis of ectomycorrhizal truffle lifestyle.</title>
        <authorList>
            <person name="Murat C."/>
            <person name="Payen T."/>
            <person name="Noel B."/>
            <person name="Kuo A."/>
            <person name="Morin E."/>
            <person name="Chen J."/>
            <person name="Kohler A."/>
            <person name="Krizsan K."/>
            <person name="Balestrini R."/>
            <person name="Da Silva C."/>
            <person name="Montanini B."/>
            <person name="Hainaut M."/>
            <person name="Levati E."/>
            <person name="Barry K.W."/>
            <person name="Belfiori B."/>
            <person name="Cichocki N."/>
            <person name="Clum A."/>
            <person name="Dockter R.B."/>
            <person name="Fauchery L."/>
            <person name="Guy J."/>
            <person name="Iotti M."/>
            <person name="Le Tacon F."/>
            <person name="Lindquist E.A."/>
            <person name="Lipzen A."/>
            <person name="Malagnac F."/>
            <person name="Mello A."/>
            <person name="Molinier V."/>
            <person name="Miyauchi S."/>
            <person name="Poulain J."/>
            <person name="Riccioni C."/>
            <person name="Rubini A."/>
            <person name="Sitrit Y."/>
            <person name="Splivallo R."/>
            <person name="Traeger S."/>
            <person name="Wang M."/>
            <person name="Zifcakova L."/>
            <person name="Wipf D."/>
            <person name="Zambonelli A."/>
            <person name="Paolocci F."/>
            <person name="Nowrousian M."/>
            <person name="Ottonello S."/>
            <person name="Baldrian P."/>
            <person name="Spatafora J.W."/>
            <person name="Henrissat B."/>
            <person name="Nagy L.G."/>
            <person name="Aury J.M."/>
            <person name="Wincker P."/>
            <person name="Grigoriev I.V."/>
            <person name="Bonfante P."/>
            <person name="Martin F.M."/>
        </authorList>
    </citation>
    <scope>NUCLEOTIDE SEQUENCE [LARGE SCALE GENOMIC DNA]</scope>
    <source>
        <strain evidence="2 3">RN42</strain>
    </source>
</reference>
<feature type="region of interest" description="Disordered" evidence="1">
    <location>
        <begin position="1"/>
        <end position="49"/>
    </location>
</feature>
<dbReference type="Proteomes" id="UP000275078">
    <property type="component" value="Unassembled WGS sequence"/>
</dbReference>